<comment type="catalytic activity">
    <reaction evidence="1">
        <text>ATP + protein L-histidine = ADP + protein N-phospho-L-histidine.</text>
        <dbReference type="EC" id="2.7.13.3"/>
    </reaction>
</comment>
<dbReference type="EMBL" id="JAYGHY010000044">
    <property type="protein sequence ID" value="MEA5443293.1"/>
    <property type="molecule type" value="Genomic_DNA"/>
</dbReference>
<dbReference type="Pfam" id="PF02518">
    <property type="entry name" value="HATPase_c"/>
    <property type="match status" value="1"/>
</dbReference>
<dbReference type="EC" id="2.7.13.3" evidence="3"/>
<dbReference type="Gene3D" id="1.10.287.130">
    <property type="match status" value="1"/>
</dbReference>
<evidence type="ECO:0000256" key="8">
    <source>
        <dbReference type="ARBA" id="ARBA00022989"/>
    </source>
</evidence>
<dbReference type="SUPFAM" id="SSF47384">
    <property type="entry name" value="Homodimeric domain of signal transducing histidine kinase"/>
    <property type="match status" value="1"/>
</dbReference>
<dbReference type="InterPro" id="IPR003594">
    <property type="entry name" value="HATPase_dom"/>
</dbReference>
<dbReference type="Gene3D" id="3.30.565.10">
    <property type="entry name" value="Histidine kinase-like ATPase, C-terminal domain"/>
    <property type="match status" value="1"/>
</dbReference>
<dbReference type="PANTHER" id="PTHR45436">
    <property type="entry name" value="SENSOR HISTIDINE KINASE YKOH"/>
    <property type="match status" value="1"/>
</dbReference>
<sequence length="439" mass="47956">MRPDLSRLRRQLTLRYALFSVLLLLVFAAAVYRQVSEARRSLLSLQLQQLASTAAAELPLLHHEHDEMARGNLPQHPKVPLTADFATVEWGADHKRIRWFDPDLQELVAEGDFQPAGTTVPPPARRGVTTVLPLANGMAIWRPVISRSAPGTGKPALDGYVSVALSSAAAEAELTRLRQGLLIGIVVAGLVAAAGGQWLVGVSLRPVRRQIEKLVRFTADASHELRHPLTAIRALIGTLRHGSGLEGAQPVVGEKLMLIDQTTDRMGRLVDDLLLLTRFDRQIDDRIGMVPFQLEELVEDLADLYQDSSREQGLRLITDLQGPAHVVGHPQQLRQLLGNLLVNALRFSPRAGTVTLALRLQGEAVQVWVDDQGPGIPPEQRQLVFERFWQADASRSGSANTGLGLAIARSIAEVHHGKLQAIEAPGGGCRMQLTLARQA</sequence>
<dbReference type="InterPro" id="IPR003661">
    <property type="entry name" value="HisK_dim/P_dom"/>
</dbReference>
<feature type="transmembrane region" description="Helical" evidence="11">
    <location>
        <begin position="181"/>
        <end position="204"/>
    </location>
</feature>
<keyword evidence="4" id="KW-0597">Phosphoprotein</keyword>
<dbReference type="CDD" id="cd00082">
    <property type="entry name" value="HisKA"/>
    <property type="match status" value="1"/>
</dbReference>
<dbReference type="InterPro" id="IPR050428">
    <property type="entry name" value="TCS_sensor_his_kinase"/>
</dbReference>
<dbReference type="PRINTS" id="PR00344">
    <property type="entry name" value="BCTRLSENSOR"/>
</dbReference>
<comment type="subcellular location">
    <subcellularLocation>
        <location evidence="2">Membrane</location>
    </subcellularLocation>
</comment>
<name>A0ABU5SXR7_9CYAN</name>
<evidence type="ECO:0000256" key="5">
    <source>
        <dbReference type="ARBA" id="ARBA00022679"/>
    </source>
</evidence>
<reference evidence="13 14" key="1">
    <citation type="submission" date="2023-12" db="EMBL/GenBank/DDBJ databases">
        <title>Baltic Sea Cyanobacteria.</title>
        <authorList>
            <person name="Delbaje E."/>
            <person name="Fewer D.P."/>
            <person name="Shishido T.K."/>
        </authorList>
    </citation>
    <scope>NUCLEOTIDE SEQUENCE [LARGE SCALE GENOMIC DNA]</scope>
    <source>
        <strain evidence="13 14">UHCC 0281</strain>
    </source>
</reference>
<dbReference type="SUPFAM" id="SSF55874">
    <property type="entry name" value="ATPase domain of HSP90 chaperone/DNA topoisomerase II/histidine kinase"/>
    <property type="match status" value="1"/>
</dbReference>
<evidence type="ECO:0000256" key="11">
    <source>
        <dbReference type="SAM" id="Phobius"/>
    </source>
</evidence>
<dbReference type="CDD" id="cd00075">
    <property type="entry name" value="HATPase"/>
    <property type="match status" value="1"/>
</dbReference>
<dbReference type="PANTHER" id="PTHR45436:SF5">
    <property type="entry name" value="SENSOR HISTIDINE KINASE TRCS"/>
    <property type="match status" value="1"/>
</dbReference>
<evidence type="ECO:0000256" key="10">
    <source>
        <dbReference type="ARBA" id="ARBA00023136"/>
    </source>
</evidence>
<dbReference type="InterPro" id="IPR036097">
    <property type="entry name" value="HisK_dim/P_sf"/>
</dbReference>
<evidence type="ECO:0000256" key="6">
    <source>
        <dbReference type="ARBA" id="ARBA00022692"/>
    </source>
</evidence>
<proteinExistence type="predicted"/>
<keyword evidence="10 11" id="KW-0472">Membrane</keyword>
<dbReference type="PROSITE" id="PS50109">
    <property type="entry name" value="HIS_KIN"/>
    <property type="match status" value="1"/>
</dbReference>
<evidence type="ECO:0000256" key="9">
    <source>
        <dbReference type="ARBA" id="ARBA00023012"/>
    </source>
</evidence>
<evidence type="ECO:0000259" key="12">
    <source>
        <dbReference type="PROSITE" id="PS50109"/>
    </source>
</evidence>
<keyword evidence="6 11" id="KW-0812">Transmembrane</keyword>
<keyword evidence="8 11" id="KW-1133">Transmembrane helix</keyword>
<dbReference type="InterPro" id="IPR004358">
    <property type="entry name" value="Sig_transdc_His_kin-like_C"/>
</dbReference>
<dbReference type="GO" id="GO:0016301">
    <property type="term" value="F:kinase activity"/>
    <property type="evidence" value="ECO:0007669"/>
    <property type="project" value="UniProtKB-KW"/>
</dbReference>
<accession>A0ABU5SXR7</accession>
<evidence type="ECO:0000256" key="3">
    <source>
        <dbReference type="ARBA" id="ARBA00012438"/>
    </source>
</evidence>
<evidence type="ECO:0000313" key="14">
    <source>
        <dbReference type="Proteomes" id="UP001302329"/>
    </source>
</evidence>
<comment type="caution">
    <text evidence="13">The sequence shown here is derived from an EMBL/GenBank/DDBJ whole genome shotgun (WGS) entry which is preliminary data.</text>
</comment>
<feature type="domain" description="Histidine kinase" evidence="12">
    <location>
        <begin position="220"/>
        <end position="439"/>
    </location>
</feature>
<dbReference type="SMART" id="SM00388">
    <property type="entry name" value="HisKA"/>
    <property type="match status" value="1"/>
</dbReference>
<keyword evidence="9" id="KW-0902">Two-component regulatory system</keyword>
<protein>
    <recommendedName>
        <fullName evidence="3">histidine kinase</fullName>
        <ecNumber evidence="3">2.7.13.3</ecNumber>
    </recommendedName>
</protein>
<evidence type="ECO:0000256" key="2">
    <source>
        <dbReference type="ARBA" id="ARBA00004370"/>
    </source>
</evidence>
<evidence type="ECO:0000256" key="4">
    <source>
        <dbReference type="ARBA" id="ARBA00022553"/>
    </source>
</evidence>
<evidence type="ECO:0000313" key="13">
    <source>
        <dbReference type="EMBL" id="MEA5443293.1"/>
    </source>
</evidence>
<gene>
    <name evidence="13" type="ORF">VB739_12080</name>
</gene>
<dbReference type="SMART" id="SM00387">
    <property type="entry name" value="HATPase_c"/>
    <property type="match status" value="1"/>
</dbReference>
<keyword evidence="14" id="KW-1185">Reference proteome</keyword>
<dbReference type="InterPro" id="IPR005467">
    <property type="entry name" value="His_kinase_dom"/>
</dbReference>
<keyword evidence="5" id="KW-0808">Transferase</keyword>
<dbReference type="Proteomes" id="UP001302329">
    <property type="component" value="Unassembled WGS sequence"/>
</dbReference>
<evidence type="ECO:0000256" key="1">
    <source>
        <dbReference type="ARBA" id="ARBA00000085"/>
    </source>
</evidence>
<organism evidence="13 14">
    <name type="scientific">Cyanobium gracile UHCC 0281</name>
    <dbReference type="NCBI Taxonomy" id="3110309"/>
    <lineage>
        <taxon>Bacteria</taxon>
        <taxon>Bacillati</taxon>
        <taxon>Cyanobacteriota</taxon>
        <taxon>Cyanophyceae</taxon>
        <taxon>Synechococcales</taxon>
        <taxon>Prochlorococcaceae</taxon>
        <taxon>Cyanobium</taxon>
    </lineage>
</organism>
<evidence type="ECO:0000256" key="7">
    <source>
        <dbReference type="ARBA" id="ARBA00022777"/>
    </source>
</evidence>
<keyword evidence="7 13" id="KW-0418">Kinase</keyword>
<dbReference type="Pfam" id="PF00512">
    <property type="entry name" value="HisKA"/>
    <property type="match status" value="1"/>
</dbReference>
<dbReference type="RefSeq" id="WP_323357295.1">
    <property type="nucleotide sequence ID" value="NZ_JAYGHY010000044.1"/>
</dbReference>
<dbReference type="InterPro" id="IPR036890">
    <property type="entry name" value="HATPase_C_sf"/>
</dbReference>